<evidence type="ECO:0000259" key="1">
    <source>
        <dbReference type="Pfam" id="PF13577"/>
    </source>
</evidence>
<dbReference type="Proteomes" id="UP000004699">
    <property type="component" value="Unassembled WGS sequence"/>
</dbReference>
<gene>
    <name evidence="2" type="ORF">NOR51B_2290</name>
</gene>
<dbReference type="AlphaFoldDB" id="B8KQG6"/>
<name>B8KQG6_9GAMM</name>
<dbReference type="STRING" id="565045.NOR51B_2290"/>
<evidence type="ECO:0000313" key="3">
    <source>
        <dbReference type="Proteomes" id="UP000004699"/>
    </source>
</evidence>
<proteinExistence type="predicted"/>
<dbReference type="InterPro" id="IPR032710">
    <property type="entry name" value="NTF2-like_dom_sf"/>
</dbReference>
<dbReference type="OrthoDB" id="9180262at2"/>
<dbReference type="Gene3D" id="3.10.450.50">
    <property type="match status" value="1"/>
</dbReference>
<dbReference type="RefSeq" id="WP_009021084.1">
    <property type="nucleotide sequence ID" value="NZ_DS999411.1"/>
</dbReference>
<dbReference type="Pfam" id="PF13577">
    <property type="entry name" value="SnoaL_4"/>
    <property type="match status" value="1"/>
</dbReference>
<dbReference type="SUPFAM" id="SSF54427">
    <property type="entry name" value="NTF2-like"/>
    <property type="match status" value="1"/>
</dbReference>
<accession>B8KQG6</accession>
<dbReference type="InterPro" id="IPR037401">
    <property type="entry name" value="SnoaL-like"/>
</dbReference>
<dbReference type="CDD" id="cd00531">
    <property type="entry name" value="NTF2_like"/>
    <property type="match status" value="1"/>
</dbReference>
<feature type="domain" description="SnoaL-like" evidence="1">
    <location>
        <begin position="12"/>
        <end position="139"/>
    </location>
</feature>
<reference evidence="3" key="1">
    <citation type="journal article" date="2013" name="BMC Microbiol.">
        <title>Taxonomy and evolution of bacteriochlorophyll a-containing members of the OM60/NOR5 clade of marine gammaproteobacteria: description of Luminiphilus syltensis gen. nov., sp. nov., reclassification of Haliea rubra as Pseudohaliea rubra gen. nov., comb. nov., and emendation of Chromatocurvus halotolerans.</title>
        <authorList>
            <person name="Spring S."/>
            <person name="Riedel T."/>
            <person name="Sproer C."/>
            <person name="Yan S."/>
            <person name="Harder J."/>
            <person name="Fuchs B.M."/>
        </authorList>
    </citation>
    <scope>NUCLEOTIDE SEQUENCE [LARGE SCALE GENOMIC DNA]</scope>
    <source>
        <strain evidence="3">NOR51-B</strain>
    </source>
</reference>
<sequence>MSTTRPAIDADTKLAIHELLARAGYALDLREDAMLASCFAENAKFTLRIAGGDLIGPFKTRDGIMGLMRGAWDEQTDVRKHAVSNIFFPEDAQDGEGTVVISYLTLITTENGVINVISAGVYRDRVIETEDGWQLLERHLDLDLPY</sequence>
<dbReference type="EMBL" id="DS999411">
    <property type="protein sequence ID" value="EED36340.1"/>
    <property type="molecule type" value="Genomic_DNA"/>
</dbReference>
<dbReference type="eggNOG" id="COG5517">
    <property type="taxonomic scope" value="Bacteria"/>
</dbReference>
<keyword evidence="3" id="KW-1185">Reference proteome</keyword>
<protein>
    <recommendedName>
        <fullName evidence="1">SnoaL-like domain-containing protein</fullName>
    </recommendedName>
</protein>
<evidence type="ECO:0000313" key="2">
    <source>
        <dbReference type="EMBL" id="EED36340.1"/>
    </source>
</evidence>
<dbReference type="HOGENOM" id="CLU_148605_0_0_6"/>
<organism evidence="2 3">
    <name type="scientific">Luminiphilus syltensis NOR5-1B</name>
    <dbReference type="NCBI Taxonomy" id="565045"/>
    <lineage>
        <taxon>Bacteria</taxon>
        <taxon>Pseudomonadati</taxon>
        <taxon>Pseudomonadota</taxon>
        <taxon>Gammaproteobacteria</taxon>
        <taxon>Cellvibrionales</taxon>
        <taxon>Halieaceae</taxon>
        <taxon>Luminiphilus</taxon>
    </lineage>
</organism>